<dbReference type="InterPro" id="IPR000212">
    <property type="entry name" value="DNA_helicase_UvrD/REP"/>
</dbReference>
<dbReference type="OrthoDB" id="5107704at2"/>
<protein>
    <recommendedName>
        <fullName evidence="5">DNA 3'-5' helicase II</fullName>
    </recommendedName>
</protein>
<gene>
    <name evidence="8" type="ORF">DDR33_11600</name>
</gene>
<dbReference type="GO" id="GO:0005524">
    <property type="term" value="F:ATP binding"/>
    <property type="evidence" value="ECO:0007669"/>
    <property type="project" value="UniProtKB-KW"/>
</dbReference>
<organism evidence="8 9">
    <name type="scientific">Pararcticibacter amylolyticus</name>
    <dbReference type="NCBI Taxonomy" id="2173175"/>
    <lineage>
        <taxon>Bacteria</taxon>
        <taxon>Pseudomonadati</taxon>
        <taxon>Bacteroidota</taxon>
        <taxon>Sphingobacteriia</taxon>
        <taxon>Sphingobacteriales</taxon>
        <taxon>Sphingobacteriaceae</taxon>
        <taxon>Pararcticibacter</taxon>
    </lineage>
</organism>
<dbReference type="AlphaFoldDB" id="A0A2U2PHP1"/>
<evidence type="ECO:0000259" key="6">
    <source>
        <dbReference type="Pfam" id="PF00580"/>
    </source>
</evidence>
<evidence type="ECO:0000256" key="4">
    <source>
        <dbReference type="ARBA" id="ARBA00022840"/>
    </source>
</evidence>
<dbReference type="Proteomes" id="UP000245647">
    <property type="component" value="Unassembled WGS sequence"/>
</dbReference>
<dbReference type="GO" id="GO:0016787">
    <property type="term" value="F:hydrolase activity"/>
    <property type="evidence" value="ECO:0007669"/>
    <property type="project" value="UniProtKB-KW"/>
</dbReference>
<dbReference type="PANTHER" id="PTHR11070">
    <property type="entry name" value="UVRD / RECB / PCRA DNA HELICASE FAMILY MEMBER"/>
    <property type="match status" value="1"/>
</dbReference>
<sequence length="373" mass="42156">MTTGTNNLIVAAAGSGKTTHLVKEALKVKGKRVLITTFTEANEQEIRNKIVELNHCIPPNITVQTWFSFLLQHGVRPFQGCLLEKRINGLLLVSGQSGKKGEDRFGKPIYFSEKEFERHYFTPGMKVYSDKLAKFVVRCNERSDGAVIERLTNIYTNIFIDEVQDLAGYDLEFLKLLFNCKAEILLVGDPRQGTYSTANAAKNKQFKKSEIVHFFEDHSLGLTTDDTSLMVNHRCIKAICDLSNSLFPDFKPTSSGNFTVTGHDGLFFIRPADVAGYLAKYRPIQLRDKVTQAVDQQYEVMNFGESKGLSFERVLIYPTQPILDWLKSRSTVLAPTSRSKFYVALTRARSSVAVIFDFNDKTEYSSFTKYTPS</sequence>
<dbReference type="SUPFAM" id="SSF52540">
    <property type="entry name" value="P-loop containing nucleoside triphosphate hydrolases"/>
    <property type="match status" value="1"/>
</dbReference>
<proteinExistence type="predicted"/>
<evidence type="ECO:0000313" key="8">
    <source>
        <dbReference type="EMBL" id="PWG80659.1"/>
    </source>
</evidence>
<reference evidence="8 9" key="1">
    <citation type="submission" date="2018-04" db="EMBL/GenBank/DDBJ databases">
        <title>Pedobacter chongqingensis sp. nov., isolated from a rottenly hemp rope.</title>
        <authorList>
            <person name="Cai Y."/>
        </authorList>
    </citation>
    <scope>NUCLEOTIDE SEQUENCE [LARGE SCALE GENOMIC DNA]</scope>
    <source>
        <strain evidence="8 9">FJ4-8</strain>
    </source>
</reference>
<dbReference type="RefSeq" id="WP_109415946.1">
    <property type="nucleotide sequence ID" value="NZ_QEAS01000008.1"/>
</dbReference>
<evidence type="ECO:0000313" key="9">
    <source>
        <dbReference type="Proteomes" id="UP000245647"/>
    </source>
</evidence>
<feature type="domain" description="(+)RNA virus helicase C-terminal" evidence="7">
    <location>
        <begin position="158"/>
        <end position="354"/>
    </location>
</feature>
<dbReference type="Gene3D" id="3.40.50.300">
    <property type="entry name" value="P-loop containing nucleotide triphosphate hydrolases"/>
    <property type="match status" value="2"/>
</dbReference>
<evidence type="ECO:0000256" key="1">
    <source>
        <dbReference type="ARBA" id="ARBA00022741"/>
    </source>
</evidence>
<dbReference type="EMBL" id="QEAS01000008">
    <property type="protein sequence ID" value="PWG80659.1"/>
    <property type="molecule type" value="Genomic_DNA"/>
</dbReference>
<dbReference type="InterPro" id="IPR027351">
    <property type="entry name" value="(+)RNA_virus_helicase_core_dom"/>
</dbReference>
<keyword evidence="4" id="KW-0067">ATP-binding</keyword>
<comment type="caution">
    <text evidence="8">The sequence shown here is derived from an EMBL/GenBank/DDBJ whole genome shotgun (WGS) entry which is preliminary data.</text>
</comment>
<dbReference type="GO" id="GO:0000725">
    <property type="term" value="P:recombinational repair"/>
    <property type="evidence" value="ECO:0007669"/>
    <property type="project" value="TreeGrafter"/>
</dbReference>
<dbReference type="Pfam" id="PF00580">
    <property type="entry name" value="UvrD-helicase"/>
    <property type="match status" value="1"/>
</dbReference>
<evidence type="ECO:0000259" key="7">
    <source>
        <dbReference type="Pfam" id="PF01443"/>
    </source>
</evidence>
<feature type="domain" description="UvrD-like helicase ATP-binding" evidence="6">
    <location>
        <begin position="3"/>
        <end position="53"/>
    </location>
</feature>
<dbReference type="PANTHER" id="PTHR11070:SF2">
    <property type="entry name" value="ATP-DEPENDENT DNA HELICASE SRS2"/>
    <property type="match status" value="1"/>
</dbReference>
<accession>A0A2U2PHP1</accession>
<keyword evidence="1" id="KW-0547">Nucleotide-binding</keyword>
<dbReference type="GO" id="GO:0043138">
    <property type="term" value="F:3'-5' DNA helicase activity"/>
    <property type="evidence" value="ECO:0007669"/>
    <property type="project" value="TreeGrafter"/>
</dbReference>
<keyword evidence="9" id="KW-1185">Reference proteome</keyword>
<evidence type="ECO:0000256" key="5">
    <source>
        <dbReference type="ARBA" id="ARBA00034923"/>
    </source>
</evidence>
<dbReference type="GO" id="GO:0003677">
    <property type="term" value="F:DNA binding"/>
    <property type="evidence" value="ECO:0007669"/>
    <property type="project" value="InterPro"/>
</dbReference>
<dbReference type="InterPro" id="IPR027417">
    <property type="entry name" value="P-loop_NTPase"/>
</dbReference>
<dbReference type="InterPro" id="IPR014016">
    <property type="entry name" value="UvrD-like_ATP-bd"/>
</dbReference>
<keyword evidence="3" id="KW-0347">Helicase</keyword>
<name>A0A2U2PHP1_9SPHI</name>
<evidence type="ECO:0000256" key="2">
    <source>
        <dbReference type="ARBA" id="ARBA00022801"/>
    </source>
</evidence>
<dbReference type="Pfam" id="PF01443">
    <property type="entry name" value="Viral_helicase1"/>
    <property type="match status" value="1"/>
</dbReference>
<evidence type="ECO:0000256" key="3">
    <source>
        <dbReference type="ARBA" id="ARBA00022806"/>
    </source>
</evidence>
<keyword evidence="2" id="KW-0378">Hydrolase</keyword>